<keyword evidence="3" id="KW-0963">Cytoplasm</keyword>
<gene>
    <name evidence="5" type="ORF">PGLA2088_LOCUS19365</name>
</gene>
<keyword evidence="2 3" id="KW-0378">Hydrolase</keyword>
<dbReference type="GO" id="GO:0005634">
    <property type="term" value="C:nucleus"/>
    <property type="evidence" value="ECO:0007669"/>
    <property type="project" value="TreeGrafter"/>
</dbReference>
<dbReference type="GO" id="GO:0030968">
    <property type="term" value="P:endoplasmic reticulum unfolded protein response"/>
    <property type="evidence" value="ECO:0007669"/>
    <property type="project" value="TreeGrafter"/>
</dbReference>
<dbReference type="PANTHER" id="PTHR13312">
    <property type="entry name" value="HIV-INDUCED PROTEIN-7-LIKE PROTEASE"/>
    <property type="match status" value="1"/>
</dbReference>
<dbReference type="GO" id="GO:0016579">
    <property type="term" value="P:protein deubiquitination"/>
    <property type="evidence" value="ECO:0007669"/>
    <property type="project" value="TreeGrafter"/>
</dbReference>
<dbReference type="Proteomes" id="UP000626109">
    <property type="component" value="Unassembled WGS sequence"/>
</dbReference>
<evidence type="ECO:0000256" key="3">
    <source>
        <dbReference type="RuleBase" id="RU367104"/>
    </source>
</evidence>
<accession>A0A813JHF6</accession>
<evidence type="ECO:0000259" key="4">
    <source>
        <dbReference type="PROSITE" id="PS50802"/>
    </source>
</evidence>
<dbReference type="AlphaFoldDB" id="A0A813JHF6"/>
<feature type="non-terminal residue" evidence="5">
    <location>
        <position position="1"/>
    </location>
</feature>
<dbReference type="EMBL" id="CAJNNW010025053">
    <property type="protein sequence ID" value="CAE8675395.1"/>
    <property type="molecule type" value="Genomic_DNA"/>
</dbReference>
<dbReference type="InterPro" id="IPR038765">
    <property type="entry name" value="Papain-like_cys_pep_sf"/>
</dbReference>
<dbReference type="InterPro" id="IPR003323">
    <property type="entry name" value="OTU_dom"/>
</dbReference>
<keyword evidence="3" id="KW-0645">Protease</keyword>
<feature type="domain" description="OTU" evidence="4">
    <location>
        <begin position="34"/>
        <end position="170"/>
    </location>
</feature>
<keyword evidence="3" id="KW-0788">Thiol protease</keyword>
<comment type="function">
    <text evidence="3">Hydrolase that can remove conjugated ubiquitin from proteins and may therefore play an important regulatory role at the level of protein turnover by preventing degradation.</text>
</comment>
<comment type="caution">
    <text evidence="5">The sequence shown here is derived from an EMBL/GenBank/DDBJ whole genome shotgun (WGS) entry which is preliminary data.</text>
</comment>
<comment type="catalytic activity">
    <reaction evidence="1 3">
        <text>Thiol-dependent hydrolysis of ester, thioester, amide, peptide and isopeptide bonds formed by the C-terminal Gly of ubiquitin (a 76-residue protein attached to proteins as an intracellular targeting signal).</text>
        <dbReference type="EC" id="3.4.19.12"/>
    </reaction>
</comment>
<dbReference type="GO" id="GO:0004843">
    <property type="term" value="F:cysteine-type deubiquitinase activity"/>
    <property type="evidence" value="ECO:0007669"/>
    <property type="project" value="UniProtKB-UniRule"/>
</dbReference>
<dbReference type="PROSITE" id="PS50802">
    <property type="entry name" value="OTU"/>
    <property type="match status" value="1"/>
</dbReference>
<dbReference type="EC" id="3.4.19.12" evidence="3"/>
<dbReference type="GO" id="GO:0036503">
    <property type="term" value="P:ERAD pathway"/>
    <property type="evidence" value="ECO:0007669"/>
    <property type="project" value="TreeGrafter"/>
</dbReference>
<keyword evidence="3" id="KW-0833">Ubl conjugation pathway</keyword>
<protein>
    <recommendedName>
        <fullName evidence="3">Ubiquitin thioesterase OTU</fullName>
        <ecNumber evidence="3">3.4.19.12</ecNumber>
    </recommendedName>
</protein>
<evidence type="ECO:0000256" key="2">
    <source>
        <dbReference type="ARBA" id="ARBA00022801"/>
    </source>
</evidence>
<evidence type="ECO:0000313" key="6">
    <source>
        <dbReference type="Proteomes" id="UP000626109"/>
    </source>
</evidence>
<comment type="subcellular location">
    <subcellularLocation>
        <location evidence="3">Cytoplasm</location>
    </subcellularLocation>
</comment>
<reference evidence="5" key="1">
    <citation type="submission" date="2021-02" db="EMBL/GenBank/DDBJ databases">
        <authorList>
            <person name="Dougan E. K."/>
            <person name="Rhodes N."/>
            <person name="Thang M."/>
            <person name="Chan C."/>
        </authorList>
    </citation>
    <scope>NUCLEOTIDE SEQUENCE</scope>
</reference>
<dbReference type="Gene3D" id="3.90.70.80">
    <property type="match status" value="1"/>
</dbReference>
<sequence length="179" mass="19556">VAASWAMLNSKGSAASVVAPGGSAGPFTRPASDFAVQRIGADGRCLFRALSAGTGTGDEASAADSLRAAVVAELRKRREEVEWFLELPFEDYLRRMAQSATWGGEPELLMASKVLHRPLWVWMPGELVDRNRHSGRLVRTASYGDELGMEESTVVHLRYTGGHYELLLPKESSVPRSRL</sequence>
<dbReference type="GO" id="GO:0005829">
    <property type="term" value="C:cytosol"/>
    <property type="evidence" value="ECO:0007669"/>
    <property type="project" value="TreeGrafter"/>
</dbReference>
<evidence type="ECO:0000313" key="5">
    <source>
        <dbReference type="EMBL" id="CAE8675395.1"/>
    </source>
</evidence>
<proteinExistence type="predicted"/>
<evidence type="ECO:0000256" key="1">
    <source>
        <dbReference type="ARBA" id="ARBA00000707"/>
    </source>
</evidence>
<dbReference type="SUPFAM" id="SSF54001">
    <property type="entry name" value="Cysteine proteinases"/>
    <property type="match status" value="1"/>
</dbReference>
<name>A0A813JHF6_POLGL</name>
<dbReference type="Pfam" id="PF02338">
    <property type="entry name" value="OTU"/>
    <property type="match status" value="1"/>
</dbReference>
<organism evidence="5 6">
    <name type="scientific">Polarella glacialis</name>
    <name type="common">Dinoflagellate</name>
    <dbReference type="NCBI Taxonomy" id="89957"/>
    <lineage>
        <taxon>Eukaryota</taxon>
        <taxon>Sar</taxon>
        <taxon>Alveolata</taxon>
        <taxon>Dinophyceae</taxon>
        <taxon>Suessiales</taxon>
        <taxon>Suessiaceae</taxon>
        <taxon>Polarella</taxon>
    </lineage>
</organism>
<dbReference type="PANTHER" id="PTHR13312:SF6">
    <property type="entry name" value="UBIQUITIN THIOESTERASE OTU"/>
    <property type="match status" value="1"/>
</dbReference>